<dbReference type="Pfam" id="PF12767">
    <property type="entry name" value="SAGA-Tad1"/>
    <property type="match status" value="1"/>
</dbReference>
<reference evidence="5 6" key="1">
    <citation type="journal article" date="2016" name="Mol. Biol. Evol.">
        <title>Genome-Wide Survey of Gut Fungi (Harpellales) Reveals the First Horizontally Transferred Ubiquitin Gene from a Mosquito Host.</title>
        <authorList>
            <person name="Wang Y."/>
            <person name="White M.M."/>
            <person name="Kvist S."/>
            <person name="Moncalvo J.M."/>
        </authorList>
    </citation>
    <scope>NUCLEOTIDE SEQUENCE [LARGE SCALE GENOMIC DNA]</scope>
    <source>
        <strain evidence="5 6">ALG-7-W6</strain>
    </source>
</reference>
<dbReference type="Proteomes" id="UP000187455">
    <property type="component" value="Unassembled WGS sequence"/>
</dbReference>
<keyword evidence="6" id="KW-1185">Reference proteome</keyword>
<gene>
    <name evidence="5" type="ORF">AYI68_g3382</name>
</gene>
<name>A0A1R0H019_9FUNG</name>
<dbReference type="GO" id="GO:0003713">
    <property type="term" value="F:transcription coactivator activity"/>
    <property type="evidence" value="ECO:0007669"/>
    <property type="project" value="TreeGrafter"/>
</dbReference>
<dbReference type="GO" id="GO:0000124">
    <property type="term" value="C:SAGA complex"/>
    <property type="evidence" value="ECO:0007669"/>
    <property type="project" value="UniProtKB-ARBA"/>
</dbReference>
<evidence type="ECO:0000313" key="6">
    <source>
        <dbReference type="Proteomes" id="UP000187455"/>
    </source>
</evidence>
<accession>A0A1R0H019</accession>
<sequence length="461" mass="51664">MKRKFEVVFQEDSSSSGSRVDLLSLKEQLAEALGDSGPKYWELMSNFLIGKISMCEFENLIRNTFPKKEALIHNQLILGILKNAKMNDRPPPDQSNLGFGTNSGLYKKTKIENYGYELLQINEKGQKILAKIREESSDGKESESWKEFKQLVKSLSKADKRAIKSLAKKKFEDNSIDQAIKIFERIVLPIPSNKLPPTYALDLARGITSPLCYDTKSTPDKKSLQSRMVASALQHGLIGGVTDESVELLLYGLDVFSLILLYKQKCHLKNIASNMIYKIRSNRALGIPVKNAYYNNTNAYQTQPSSIKNNIGVSPAPRNGSLVNGTTPIYAKSPFLPSSFSTTPNPSNSTNIQRASTRICDLIYNSKQSLGLGDMLFSLNLNPFVTVENPYCLERGIVLASNQLVADSFEQHQIDLENKKSKRDNIESINKTNTRIKTQYERRYGPIIDVNISANSNNQSQ</sequence>
<dbReference type="AlphaFoldDB" id="A0A1R0H019"/>
<evidence type="ECO:0000256" key="4">
    <source>
        <dbReference type="ARBA" id="ARBA00023242"/>
    </source>
</evidence>
<evidence type="ECO:0000313" key="5">
    <source>
        <dbReference type="EMBL" id="OLY82496.1"/>
    </source>
</evidence>
<dbReference type="EMBL" id="LSSL01001484">
    <property type="protein sequence ID" value="OLY82496.1"/>
    <property type="molecule type" value="Genomic_DNA"/>
</dbReference>
<comment type="subcellular location">
    <subcellularLocation>
        <location evidence="1">Nucleus</location>
    </subcellularLocation>
</comment>
<evidence type="ECO:0000256" key="2">
    <source>
        <dbReference type="ARBA" id="ARBA00023015"/>
    </source>
</evidence>
<dbReference type="PANTHER" id="PTHR21277">
    <property type="entry name" value="TRANSCRIPTIONAL ADAPTER 1"/>
    <property type="match status" value="1"/>
</dbReference>
<evidence type="ECO:0000256" key="1">
    <source>
        <dbReference type="ARBA" id="ARBA00004123"/>
    </source>
</evidence>
<keyword evidence="2" id="KW-0805">Transcription regulation</keyword>
<dbReference type="PANTHER" id="PTHR21277:SF5">
    <property type="entry name" value="TRANSCRIPTIONAL ADAPTER 1"/>
    <property type="match status" value="1"/>
</dbReference>
<dbReference type="GO" id="GO:0006357">
    <property type="term" value="P:regulation of transcription by RNA polymerase II"/>
    <property type="evidence" value="ECO:0007669"/>
    <property type="project" value="TreeGrafter"/>
</dbReference>
<protein>
    <submittedName>
        <fullName evidence="5">Transcriptional coactivator hfi1</fullName>
    </submittedName>
</protein>
<evidence type="ECO:0000256" key="3">
    <source>
        <dbReference type="ARBA" id="ARBA00023163"/>
    </source>
</evidence>
<keyword evidence="3" id="KW-0804">Transcription</keyword>
<dbReference type="STRING" id="133383.A0A1R0H019"/>
<comment type="caution">
    <text evidence="5">The sequence shown here is derived from an EMBL/GenBank/DDBJ whole genome shotgun (WGS) entry which is preliminary data.</text>
</comment>
<dbReference type="GO" id="GO:0005634">
    <property type="term" value="C:nucleus"/>
    <property type="evidence" value="ECO:0007669"/>
    <property type="project" value="UniProtKB-SubCell"/>
</dbReference>
<keyword evidence="4" id="KW-0539">Nucleus</keyword>
<dbReference type="CDD" id="cd22933">
    <property type="entry name" value="HFD_HFI1"/>
    <property type="match status" value="1"/>
</dbReference>
<proteinExistence type="predicted"/>
<dbReference type="InterPro" id="IPR024738">
    <property type="entry name" value="Hfi1/Tada1"/>
</dbReference>
<dbReference type="OrthoDB" id="10264870at2759"/>
<organism evidence="5 6">
    <name type="scientific">Smittium mucronatum</name>
    <dbReference type="NCBI Taxonomy" id="133383"/>
    <lineage>
        <taxon>Eukaryota</taxon>
        <taxon>Fungi</taxon>
        <taxon>Fungi incertae sedis</taxon>
        <taxon>Zoopagomycota</taxon>
        <taxon>Kickxellomycotina</taxon>
        <taxon>Harpellomycetes</taxon>
        <taxon>Harpellales</taxon>
        <taxon>Legeriomycetaceae</taxon>
        <taxon>Smittium</taxon>
    </lineage>
</organism>